<evidence type="ECO:0000313" key="6">
    <source>
        <dbReference type="Proteomes" id="UP000661012"/>
    </source>
</evidence>
<gene>
    <name evidence="5" type="ORF">IFT93_17130</name>
</gene>
<dbReference type="Gene3D" id="3.40.309.10">
    <property type="entry name" value="Aldehyde Dehydrogenase, Chain A, domain 2"/>
    <property type="match status" value="1"/>
</dbReference>
<dbReference type="InterPro" id="IPR015590">
    <property type="entry name" value="Aldehyde_DH_dom"/>
</dbReference>
<name>A0ABR8ZWK5_9GAMM</name>
<dbReference type="Gene3D" id="3.40.605.10">
    <property type="entry name" value="Aldehyde Dehydrogenase, Chain A, domain 1"/>
    <property type="match status" value="1"/>
</dbReference>
<dbReference type="PROSITE" id="PS00070">
    <property type="entry name" value="ALDEHYDE_DEHYDR_CYS"/>
    <property type="match status" value="1"/>
</dbReference>
<sequence>MSEVAVLPAVSAFLQREHGHYINGNSLSGQGPLRPVINPATAQEVAQVRDGGASDVQAAMSAAQQAFQGEWAAMPALARGSLLLKLADALERHREELAQLETLCSGKLITLSRGLELDQSVAFLRYFAGWAGKIAGETPELSLPSFQGEKYRGFTTREPLGVVVGILPWNFSIMIAIWKMAAALICGCTVVLKPSEFTPLTMLRVAQLAGEVGFPRGVINIINGDGRLLGPLLTDHPDCAKVTFTGSGLTGRAVGSAACARAIPFTLELGGKNAALFLDDMSEEEMVDGIIEAGYINQGQICAAAERFYLPAEKCDNVLEALCRRLAQLTAGSPLDEACQLGPLANSAHLKKVRALVAQAQKEGDELLCGGRSPDLPGYYFLPTVLKVNRAEATLMQQETFGPVGAFMAYHDEEQALEWVNASPYGLAASVWTHDFSKALRYSERIRAGTVWVNMHTFLDPALPFGGVKSSGNGREFGSAFVADYTQLKSVMMRY</sequence>
<evidence type="ECO:0000256" key="3">
    <source>
        <dbReference type="RuleBase" id="RU003345"/>
    </source>
</evidence>
<evidence type="ECO:0000259" key="4">
    <source>
        <dbReference type="Pfam" id="PF00171"/>
    </source>
</evidence>
<organism evidence="5 6">
    <name type="scientific">Erwinia persicina</name>
    <dbReference type="NCBI Taxonomy" id="55211"/>
    <lineage>
        <taxon>Bacteria</taxon>
        <taxon>Pseudomonadati</taxon>
        <taxon>Pseudomonadota</taxon>
        <taxon>Gammaproteobacteria</taxon>
        <taxon>Enterobacterales</taxon>
        <taxon>Erwiniaceae</taxon>
        <taxon>Erwinia</taxon>
    </lineage>
</organism>
<keyword evidence="1 3" id="KW-0560">Oxidoreductase</keyword>
<feature type="active site" evidence="2">
    <location>
        <position position="268"/>
    </location>
</feature>
<accession>A0ABR8ZWK5</accession>
<comment type="caution">
    <text evidence="5">The sequence shown here is derived from an EMBL/GenBank/DDBJ whole genome shotgun (WGS) entry which is preliminary data.</text>
</comment>
<dbReference type="Pfam" id="PF00171">
    <property type="entry name" value="Aldedh"/>
    <property type="match status" value="1"/>
</dbReference>
<feature type="domain" description="Aldehyde dehydrogenase" evidence="4">
    <location>
        <begin position="34"/>
        <end position="491"/>
    </location>
</feature>
<keyword evidence="6" id="KW-1185">Reference proteome</keyword>
<dbReference type="PANTHER" id="PTHR11699">
    <property type="entry name" value="ALDEHYDE DEHYDROGENASE-RELATED"/>
    <property type="match status" value="1"/>
</dbReference>
<evidence type="ECO:0000256" key="2">
    <source>
        <dbReference type="PROSITE-ProRule" id="PRU10007"/>
    </source>
</evidence>
<dbReference type="PROSITE" id="PS00687">
    <property type="entry name" value="ALDEHYDE_DEHYDR_GLU"/>
    <property type="match status" value="1"/>
</dbReference>
<comment type="similarity">
    <text evidence="3">Belongs to the aldehyde dehydrogenase family.</text>
</comment>
<dbReference type="InterPro" id="IPR016161">
    <property type="entry name" value="Ald_DH/histidinol_DH"/>
</dbReference>
<dbReference type="RefSeq" id="WP_191931151.1">
    <property type="nucleotide sequence ID" value="NZ_CP123753.1"/>
</dbReference>
<protein>
    <submittedName>
        <fullName evidence="5">Aldehyde dehydrogenase family protein</fullName>
    </submittedName>
</protein>
<evidence type="ECO:0000256" key="1">
    <source>
        <dbReference type="ARBA" id="ARBA00023002"/>
    </source>
</evidence>
<dbReference type="Proteomes" id="UP000661012">
    <property type="component" value="Unassembled WGS sequence"/>
</dbReference>
<dbReference type="InterPro" id="IPR016162">
    <property type="entry name" value="Ald_DH_N"/>
</dbReference>
<proteinExistence type="inferred from homology"/>
<dbReference type="InterPro" id="IPR016160">
    <property type="entry name" value="Ald_DH_CS_CYS"/>
</dbReference>
<evidence type="ECO:0000313" key="5">
    <source>
        <dbReference type="EMBL" id="MBD8108120.1"/>
    </source>
</evidence>
<reference evidence="5 6" key="1">
    <citation type="journal article" date="2020" name="FEMS Microbiol. Ecol.">
        <title>Temporal dynamics of bacterial communities during seed development and maturation.</title>
        <authorList>
            <person name="Chesneau G."/>
            <person name="Torres-Cortes G."/>
            <person name="Briand M."/>
            <person name="Darrasse A."/>
            <person name="Preveaux A."/>
            <person name="Marais C."/>
            <person name="Jacques M.A."/>
            <person name="Shade A."/>
            <person name="Barret M."/>
        </authorList>
    </citation>
    <scope>NUCLEOTIDE SEQUENCE [LARGE SCALE GENOMIC DNA]</scope>
    <source>
        <strain evidence="5 6">CFBP13732</strain>
    </source>
</reference>
<dbReference type="EMBL" id="JACYNN010000015">
    <property type="protein sequence ID" value="MBD8108120.1"/>
    <property type="molecule type" value="Genomic_DNA"/>
</dbReference>
<dbReference type="SUPFAM" id="SSF53720">
    <property type="entry name" value="ALDH-like"/>
    <property type="match status" value="1"/>
</dbReference>
<dbReference type="InterPro" id="IPR016163">
    <property type="entry name" value="Ald_DH_C"/>
</dbReference>
<dbReference type="InterPro" id="IPR029510">
    <property type="entry name" value="Ald_DH_CS_GLU"/>
</dbReference>